<evidence type="ECO:0000259" key="8">
    <source>
        <dbReference type="PROSITE" id="PS50928"/>
    </source>
</evidence>
<dbReference type="InterPro" id="IPR000515">
    <property type="entry name" value="MetI-like"/>
</dbReference>
<keyword evidence="3" id="KW-1003">Cell membrane</keyword>
<dbReference type="Gene3D" id="1.10.3720.10">
    <property type="entry name" value="MetI-like"/>
    <property type="match status" value="1"/>
</dbReference>
<evidence type="ECO:0000256" key="4">
    <source>
        <dbReference type="ARBA" id="ARBA00022692"/>
    </source>
</evidence>
<feature type="transmembrane region" description="Helical" evidence="7">
    <location>
        <begin position="116"/>
        <end position="136"/>
    </location>
</feature>
<feature type="domain" description="ABC transmembrane type-1" evidence="8">
    <location>
        <begin position="76"/>
        <end position="256"/>
    </location>
</feature>
<keyword evidence="4 7" id="KW-0812">Transmembrane</keyword>
<evidence type="ECO:0000256" key="5">
    <source>
        <dbReference type="ARBA" id="ARBA00022989"/>
    </source>
</evidence>
<dbReference type="PANTHER" id="PTHR30151:SF0">
    <property type="entry name" value="ABC TRANSPORTER PERMEASE PROTEIN MJ0413-RELATED"/>
    <property type="match status" value="1"/>
</dbReference>
<evidence type="ECO:0000256" key="7">
    <source>
        <dbReference type="RuleBase" id="RU363032"/>
    </source>
</evidence>
<feature type="transmembrane region" description="Helical" evidence="7">
    <location>
        <begin position="182"/>
        <end position="203"/>
    </location>
</feature>
<dbReference type="PROSITE" id="PS50928">
    <property type="entry name" value="ABC_TM1"/>
    <property type="match status" value="1"/>
</dbReference>
<proteinExistence type="inferred from homology"/>
<evidence type="ECO:0000313" key="10">
    <source>
        <dbReference type="Proteomes" id="UP000617041"/>
    </source>
</evidence>
<evidence type="ECO:0000256" key="3">
    <source>
        <dbReference type="ARBA" id="ARBA00022475"/>
    </source>
</evidence>
<comment type="subcellular location">
    <subcellularLocation>
        <location evidence="1 7">Cell membrane</location>
        <topology evidence="1 7">Multi-pass membrane protein</topology>
    </subcellularLocation>
</comment>
<dbReference type="GO" id="GO:0005886">
    <property type="term" value="C:plasma membrane"/>
    <property type="evidence" value="ECO:0007669"/>
    <property type="project" value="UniProtKB-SubCell"/>
</dbReference>
<evidence type="ECO:0000313" key="9">
    <source>
        <dbReference type="EMBL" id="MBK0392718.1"/>
    </source>
</evidence>
<keyword evidence="2 7" id="KW-0813">Transport</keyword>
<feature type="transmembrane region" description="Helical" evidence="7">
    <location>
        <begin position="22"/>
        <end position="43"/>
    </location>
</feature>
<name>A0A934Q0X5_9BURK</name>
<reference evidence="9" key="1">
    <citation type="submission" date="2020-12" db="EMBL/GenBank/DDBJ databases">
        <title>Ramlibacter sp. nov., isolated from a freshwater alga, Cryptomonas.</title>
        <authorList>
            <person name="Kim H.M."/>
            <person name="Jeon C.O."/>
        </authorList>
    </citation>
    <scope>NUCLEOTIDE SEQUENCE</scope>
    <source>
        <strain evidence="9">CrO1</strain>
    </source>
</reference>
<dbReference type="PANTHER" id="PTHR30151">
    <property type="entry name" value="ALKANE SULFONATE ABC TRANSPORTER-RELATED, MEMBRANE SUBUNIT"/>
    <property type="match status" value="1"/>
</dbReference>
<keyword evidence="6 7" id="KW-0472">Membrane</keyword>
<feature type="transmembrane region" description="Helical" evidence="7">
    <location>
        <begin position="238"/>
        <end position="256"/>
    </location>
</feature>
<accession>A0A934Q0X5</accession>
<dbReference type="Pfam" id="PF00528">
    <property type="entry name" value="BPD_transp_1"/>
    <property type="match status" value="1"/>
</dbReference>
<dbReference type="Proteomes" id="UP000617041">
    <property type="component" value="Unassembled WGS sequence"/>
</dbReference>
<keyword evidence="5 7" id="KW-1133">Transmembrane helix</keyword>
<comment type="caution">
    <text evidence="9">The sequence shown here is derived from an EMBL/GenBank/DDBJ whole genome shotgun (WGS) entry which is preliminary data.</text>
</comment>
<keyword evidence="10" id="KW-1185">Reference proteome</keyword>
<evidence type="ECO:0000256" key="1">
    <source>
        <dbReference type="ARBA" id="ARBA00004651"/>
    </source>
</evidence>
<dbReference type="CDD" id="cd06261">
    <property type="entry name" value="TM_PBP2"/>
    <property type="match status" value="1"/>
</dbReference>
<gene>
    <name evidence="9" type="ORF">I8E28_08950</name>
</gene>
<dbReference type="GO" id="GO:0042918">
    <property type="term" value="P:alkanesulfonate transmembrane transport"/>
    <property type="evidence" value="ECO:0007669"/>
    <property type="project" value="UniProtKB-ARBA"/>
</dbReference>
<comment type="similarity">
    <text evidence="7">Belongs to the binding-protein-dependent transport system permease family.</text>
</comment>
<evidence type="ECO:0000256" key="6">
    <source>
        <dbReference type="ARBA" id="ARBA00023136"/>
    </source>
</evidence>
<sequence>MTSEAATVRPANAPAPSRGRRFAVQAALVLAPWVLIVLAWYGIRASGLISPALVPAPHAVFAKFLELARGRLAMDVWMSTQRVFLGVTLGVLLAVPVGFCLGWYKGVRVFIDPVINFFRALPPIALIPLVIVYFGIGETAKTVILFYASFFAGVIVMYEGIAQISPIFIKVARTLGASDLEIFGKVIVPLTIPHILTAVRVALGVAWATLVASELIAAQQGLGALIQDASAFFQLDTIYVGIICIGFIALAMDLVLRAATRKLVAWQDRIA</sequence>
<dbReference type="SUPFAM" id="SSF161098">
    <property type="entry name" value="MetI-like"/>
    <property type="match status" value="1"/>
</dbReference>
<feature type="transmembrane region" description="Helical" evidence="7">
    <location>
        <begin position="142"/>
        <end position="161"/>
    </location>
</feature>
<dbReference type="AlphaFoldDB" id="A0A934Q0X5"/>
<evidence type="ECO:0000256" key="2">
    <source>
        <dbReference type="ARBA" id="ARBA00022448"/>
    </source>
</evidence>
<dbReference type="FunFam" id="1.10.3720.10:FF:000003">
    <property type="entry name" value="Aliphatic sulfonate ABC transporter permease"/>
    <property type="match status" value="1"/>
</dbReference>
<protein>
    <submittedName>
        <fullName evidence="9">ABC transporter permease</fullName>
    </submittedName>
</protein>
<dbReference type="RefSeq" id="WP_200787637.1">
    <property type="nucleotide sequence ID" value="NZ_JAEDAO010000001.1"/>
</dbReference>
<feature type="transmembrane region" description="Helical" evidence="7">
    <location>
        <begin position="83"/>
        <end position="104"/>
    </location>
</feature>
<dbReference type="InterPro" id="IPR035906">
    <property type="entry name" value="MetI-like_sf"/>
</dbReference>
<dbReference type="EMBL" id="JAEDAO010000001">
    <property type="protein sequence ID" value="MBK0392718.1"/>
    <property type="molecule type" value="Genomic_DNA"/>
</dbReference>
<organism evidence="9 10">
    <name type="scientific">Ramlibacter algicola</name>
    <dbReference type="NCBI Taxonomy" id="2795217"/>
    <lineage>
        <taxon>Bacteria</taxon>
        <taxon>Pseudomonadati</taxon>
        <taxon>Pseudomonadota</taxon>
        <taxon>Betaproteobacteria</taxon>
        <taxon>Burkholderiales</taxon>
        <taxon>Comamonadaceae</taxon>
        <taxon>Ramlibacter</taxon>
    </lineage>
</organism>